<dbReference type="Proteomes" id="UP001589818">
    <property type="component" value="Unassembled WGS sequence"/>
</dbReference>
<feature type="signal peptide" evidence="2">
    <location>
        <begin position="1"/>
        <end position="30"/>
    </location>
</feature>
<dbReference type="Gene3D" id="2.60.120.260">
    <property type="entry name" value="Galactose-binding domain-like"/>
    <property type="match status" value="2"/>
</dbReference>
<keyword evidence="4" id="KW-1185">Reference proteome</keyword>
<dbReference type="Pfam" id="PF01547">
    <property type="entry name" value="SBP_bac_1"/>
    <property type="match status" value="1"/>
</dbReference>
<feature type="chain" id="PRO_5046397965" evidence="2">
    <location>
        <begin position="31"/>
        <end position="1008"/>
    </location>
</feature>
<feature type="region of interest" description="Disordered" evidence="1">
    <location>
        <begin position="988"/>
        <end position="1008"/>
    </location>
</feature>
<name>A0ABV6JK05_9BACL</name>
<dbReference type="PANTHER" id="PTHR43649">
    <property type="entry name" value="ARABINOSE-BINDING PROTEIN-RELATED"/>
    <property type="match status" value="1"/>
</dbReference>
<keyword evidence="2" id="KW-0732">Signal</keyword>
<dbReference type="Gene3D" id="3.40.190.10">
    <property type="entry name" value="Periplasmic binding protein-like II"/>
    <property type="match status" value="1"/>
</dbReference>
<dbReference type="PANTHER" id="PTHR43649:SF27">
    <property type="entry name" value="EXTRACELLULAR SOLUTE-BINDING PROTEIN FAMILY 1"/>
    <property type="match status" value="1"/>
</dbReference>
<gene>
    <name evidence="3" type="ORF">ACFFJ8_31160</name>
</gene>
<accession>A0ABV6JK05</accession>
<protein>
    <submittedName>
        <fullName evidence="3">Extracellular solute-binding protein</fullName>
    </submittedName>
</protein>
<dbReference type="EMBL" id="JBHLVF010000047">
    <property type="protein sequence ID" value="MFC0395819.1"/>
    <property type="molecule type" value="Genomic_DNA"/>
</dbReference>
<dbReference type="InterPro" id="IPR050490">
    <property type="entry name" value="Bact_solute-bd_prot1"/>
</dbReference>
<evidence type="ECO:0000313" key="3">
    <source>
        <dbReference type="EMBL" id="MFC0395819.1"/>
    </source>
</evidence>
<evidence type="ECO:0000313" key="4">
    <source>
        <dbReference type="Proteomes" id="UP001589818"/>
    </source>
</evidence>
<sequence length="1008" mass="113947">MFRKLNKPSVTLVMLIAAAALFLTIRSLNAETVNYPQLPVDELTAAGSLGGREEHQPSYYLDAQRTYSSLGLKQAQKNSEIVIAAARYTAKSADADIERTHDAETGGDIMRWMNDTGWVEWELEVQEEGLYEMELDYLPLEGSFSPVVRGIEIDGAVPFREAASITLDRVWKDDQYPYSRNELGNELRPVQTERIGWRTMAAADYKASSQPLQWHLTKGRHVLRMTGGREPVALGSLRFVAPEQVHSYAEYKDAMSNKQQALAGQSPASSNESKSNDNQGWAKVFEGEQFAGKSKPGIQTVSLREPHISPDPKGRIVYNAIGGERWRLAGEWVEWEVEVPEDGFYEIVIKYLQSWRGKSNSYRTITIDGKVPFRELLAYALPSSGNFSLHPLQSNDGIPFRFYLGKGKHVLRMTADASVVEPAALSLKQALSQMAAFDRKLRTITGNFGFGRDAPNMDRNRTWDVELYYPGIRTDLQAMIERLERTAAYLKGVHQAETDTVTAIQIAVETLRTYSSNVDNIPNRLADLTVSQNNLALWLNQLSDQMVMIDALALRTPGADTGLREAGTADYVWYSTVDFFRTFSMQYNEKSLNKEEAVTVWVQRGRDYVDVLNQMIEQYFTPETGIKVNVNLMPNPNALILSNAAGDQPDVVLGVSPEMPADYAMRDAAADLSQFPGFSEVEQRFLPGVMNSYRYNGGTYGIPEIQNFYALYYRTDILQSLGLEPPQTWDDVYRMMPTLQEQGMTFFYPPKEFSVFFLQNKADLYSAAGRDSKLGEKKSLEAFTEWTELFDKHLFPLDVPSFIEHFRKGDVPVGIADFSMYVMLNVAAPDITGNWKMAPIPGMPGEDGTVARWAQQPTTGAMMMKNSDNKEDAWTFLNWWTSTGVQSRYGEDVESLYGLEYRWNSANVEALFSMPWPKEELDAMKEQFRWANNIPIVPGHYFLPRVMDFAWNDRVLRGIPAKEALEDGNNSLQREIRRKLEDFGLPEDINLHVPGTPHPNEFDGGTLR</sequence>
<organism evidence="3 4">
    <name type="scientific">Paenibacillus mendelii</name>
    <dbReference type="NCBI Taxonomy" id="206163"/>
    <lineage>
        <taxon>Bacteria</taxon>
        <taxon>Bacillati</taxon>
        <taxon>Bacillota</taxon>
        <taxon>Bacilli</taxon>
        <taxon>Bacillales</taxon>
        <taxon>Paenibacillaceae</taxon>
        <taxon>Paenibacillus</taxon>
    </lineage>
</organism>
<evidence type="ECO:0000256" key="2">
    <source>
        <dbReference type="SAM" id="SignalP"/>
    </source>
</evidence>
<comment type="caution">
    <text evidence="3">The sequence shown here is derived from an EMBL/GenBank/DDBJ whole genome shotgun (WGS) entry which is preliminary data.</text>
</comment>
<dbReference type="RefSeq" id="WP_204817616.1">
    <property type="nucleotide sequence ID" value="NZ_JANHOF010000002.1"/>
</dbReference>
<feature type="region of interest" description="Disordered" evidence="1">
    <location>
        <begin position="256"/>
        <end position="278"/>
    </location>
</feature>
<dbReference type="InterPro" id="IPR006059">
    <property type="entry name" value="SBP"/>
</dbReference>
<reference evidence="3 4" key="1">
    <citation type="submission" date="2024-09" db="EMBL/GenBank/DDBJ databases">
        <authorList>
            <person name="Sun Q."/>
            <person name="Mori K."/>
        </authorList>
    </citation>
    <scope>NUCLEOTIDE SEQUENCE [LARGE SCALE GENOMIC DNA]</scope>
    <source>
        <strain evidence="3 4">CCM 4839</strain>
    </source>
</reference>
<proteinExistence type="predicted"/>
<evidence type="ECO:0000256" key="1">
    <source>
        <dbReference type="SAM" id="MobiDB-lite"/>
    </source>
</evidence>
<dbReference type="SUPFAM" id="SSF53850">
    <property type="entry name" value="Periplasmic binding protein-like II"/>
    <property type="match status" value="1"/>
</dbReference>